<feature type="domain" description="Histidine kinase" evidence="9">
    <location>
        <begin position="456"/>
        <end position="627"/>
    </location>
</feature>
<dbReference type="SMART" id="SM00387">
    <property type="entry name" value="HATPase_c"/>
    <property type="match status" value="1"/>
</dbReference>
<keyword evidence="5 10" id="KW-0418">Kinase</keyword>
<evidence type="ECO:0000256" key="3">
    <source>
        <dbReference type="ARBA" id="ARBA00022679"/>
    </source>
</evidence>
<keyword evidence="11" id="KW-1185">Reference proteome</keyword>
<evidence type="ECO:0000256" key="7">
    <source>
        <dbReference type="ARBA" id="ARBA00023012"/>
    </source>
</evidence>
<evidence type="ECO:0000259" key="9">
    <source>
        <dbReference type="PROSITE" id="PS50109"/>
    </source>
</evidence>
<dbReference type="GO" id="GO:0000160">
    <property type="term" value="P:phosphorelay signal transduction system"/>
    <property type="evidence" value="ECO:0007669"/>
    <property type="project" value="UniProtKB-KW"/>
</dbReference>
<dbReference type="GO" id="GO:0004673">
    <property type="term" value="F:protein histidine kinase activity"/>
    <property type="evidence" value="ECO:0007669"/>
    <property type="project" value="UniProtKB-EC"/>
</dbReference>
<dbReference type="Gene3D" id="3.30.565.10">
    <property type="entry name" value="Histidine kinase-like ATPase, C-terminal domain"/>
    <property type="match status" value="1"/>
</dbReference>
<keyword evidence="3 10" id="KW-0808">Transferase</keyword>
<proteinExistence type="predicted"/>
<dbReference type="AlphaFoldDB" id="A0A1W1HJA0"/>
<keyword evidence="8" id="KW-0812">Transmembrane</keyword>
<dbReference type="Pfam" id="PF02518">
    <property type="entry name" value="HATPase_c"/>
    <property type="match status" value="1"/>
</dbReference>
<dbReference type="InterPro" id="IPR036890">
    <property type="entry name" value="HATPase_C_sf"/>
</dbReference>
<evidence type="ECO:0000313" key="10">
    <source>
        <dbReference type="EMBL" id="SLM32516.1"/>
    </source>
</evidence>
<reference evidence="10 11" key="1">
    <citation type="submission" date="2017-03" db="EMBL/GenBank/DDBJ databases">
        <authorList>
            <person name="Afonso C.L."/>
            <person name="Miller P.J."/>
            <person name="Scott M.A."/>
            <person name="Spackman E."/>
            <person name="Goraichik I."/>
            <person name="Dimitrov K.M."/>
            <person name="Suarez D.L."/>
            <person name="Swayne D.E."/>
        </authorList>
    </citation>
    <scope>NUCLEOTIDE SEQUENCE [LARGE SCALE GENOMIC DNA]</scope>
    <source>
        <strain evidence="10">PRJEB14757</strain>
    </source>
</reference>
<dbReference type="Proteomes" id="UP000191931">
    <property type="component" value="Unassembled WGS sequence"/>
</dbReference>
<dbReference type="PANTHER" id="PTHR43065">
    <property type="entry name" value="SENSOR HISTIDINE KINASE"/>
    <property type="match status" value="1"/>
</dbReference>
<feature type="transmembrane region" description="Helical" evidence="8">
    <location>
        <begin position="6"/>
        <end position="25"/>
    </location>
</feature>
<protein>
    <recommendedName>
        <fullName evidence="2">histidine kinase</fullName>
        <ecNumber evidence="2">2.7.13.3</ecNumber>
    </recommendedName>
</protein>
<evidence type="ECO:0000256" key="4">
    <source>
        <dbReference type="ARBA" id="ARBA00022741"/>
    </source>
</evidence>
<keyword evidence="7" id="KW-0902">Two-component regulatory system</keyword>
<keyword evidence="8" id="KW-0472">Membrane</keyword>
<dbReference type="PROSITE" id="PS50109">
    <property type="entry name" value="HIS_KIN"/>
    <property type="match status" value="1"/>
</dbReference>
<evidence type="ECO:0000256" key="5">
    <source>
        <dbReference type="ARBA" id="ARBA00022777"/>
    </source>
</evidence>
<evidence type="ECO:0000256" key="2">
    <source>
        <dbReference type="ARBA" id="ARBA00012438"/>
    </source>
</evidence>
<accession>A0A1W1HJA0</accession>
<dbReference type="PANTHER" id="PTHR43065:SF46">
    <property type="entry name" value="C4-DICARBOXYLATE TRANSPORT SENSOR PROTEIN DCTB"/>
    <property type="match status" value="1"/>
</dbReference>
<comment type="catalytic activity">
    <reaction evidence="1">
        <text>ATP + protein L-histidine = ADP + protein N-phospho-L-histidine.</text>
        <dbReference type="EC" id="2.7.13.3"/>
    </reaction>
</comment>
<evidence type="ECO:0000256" key="6">
    <source>
        <dbReference type="ARBA" id="ARBA00022840"/>
    </source>
</evidence>
<dbReference type="GO" id="GO:0005524">
    <property type="term" value="F:ATP binding"/>
    <property type="evidence" value="ECO:0007669"/>
    <property type="project" value="UniProtKB-KW"/>
</dbReference>
<keyword evidence="4" id="KW-0547">Nucleotide-binding</keyword>
<name>A0A1W1HJA0_9BACT</name>
<dbReference type="InterPro" id="IPR003594">
    <property type="entry name" value="HATPase_dom"/>
</dbReference>
<dbReference type="RefSeq" id="WP_186441181.1">
    <property type="nucleotide sequence ID" value="NZ_LT828543.1"/>
</dbReference>
<dbReference type="STRING" id="1246637.MTBBW1_750037"/>
<dbReference type="InterPro" id="IPR005467">
    <property type="entry name" value="His_kinase_dom"/>
</dbReference>
<dbReference type="EMBL" id="FWEV01000320">
    <property type="protein sequence ID" value="SLM32516.1"/>
    <property type="molecule type" value="Genomic_DNA"/>
</dbReference>
<keyword evidence="6" id="KW-0067">ATP-binding</keyword>
<feature type="transmembrane region" description="Helical" evidence="8">
    <location>
        <begin position="291"/>
        <end position="312"/>
    </location>
</feature>
<keyword evidence="8" id="KW-1133">Transmembrane helix</keyword>
<feature type="transmembrane region" description="Helical" evidence="8">
    <location>
        <begin position="259"/>
        <end position="279"/>
    </location>
</feature>
<dbReference type="InterPro" id="IPR004358">
    <property type="entry name" value="Sig_transdc_His_kin-like_C"/>
</dbReference>
<evidence type="ECO:0000256" key="1">
    <source>
        <dbReference type="ARBA" id="ARBA00000085"/>
    </source>
</evidence>
<organism evidence="10 11">
    <name type="scientific">Desulfamplus magnetovallimortis</name>
    <dbReference type="NCBI Taxonomy" id="1246637"/>
    <lineage>
        <taxon>Bacteria</taxon>
        <taxon>Pseudomonadati</taxon>
        <taxon>Thermodesulfobacteriota</taxon>
        <taxon>Desulfobacteria</taxon>
        <taxon>Desulfobacterales</taxon>
        <taxon>Desulfobacteraceae</taxon>
        <taxon>Desulfamplus</taxon>
    </lineage>
</organism>
<dbReference type="SUPFAM" id="SSF55874">
    <property type="entry name" value="ATPase domain of HSP90 chaperone/DNA topoisomerase II/histidine kinase"/>
    <property type="match status" value="1"/>
</dbReference>
<dbReference type="PRINTS" id="PR00344">
    <property type="entry name" value="BCTRLSENSOR"/>
</dbReference>
<sequence>MFRKRTAAVLAGGILVLFLSFLLIVNYRSLIRLQESALTQFVQNLDKQAGAISYFFSERIIDMKNLAGAREGNIFFENKALGMSMAYGLRASLVQIDKRFDRLMEEKKMGEDPIYARIVFVDESGGLLSDRRREIQKNHKESIDWYTFLTPENPEPAIMAFFVSNHMDIIISIPYYFKNHYKGQIIAWLNCGAVNNMLSKKGGTIDALHLYIDFGIYEKYLNDASFCAGSDIHLLTMIRKTAPLQTLFFDLSGSDGKKIHYAGAKAAIAGTPFFLVMAMPAGEMVGHATPMHLLIAMIVLALFVTGAALLLWRMDARELVLTARLREESMRKKAVEKVVQERTLELKQTQKELLSKAVDAGRAQLAAMVLHNIGNAVTPVGVNMEKLKKSKIKAMIYYLNQCYKDLTAHQENLTEYVTKDSRGVQIIQYMGALLDDIEKERKKAAKLLNNATAAIEYVSQVLSLQRSYAPSGKEMKESVLMNFVVEDALKIQEATISKRNIEIEKELMSDLPRISIEKNKLMQVVVNFIKNSCDAIDENTEIENHTISIKTVCDDKNLVLTITDTGCGVEPEKLNDIFEFGISTKGSSGFGLYYCKSFVEANNGTLTLESSGKNRGATVMMSFRHDKQS</sequence>
<evidence type="ECO:0000256" key="8">
    <source>
        <dbReference type="SAM" id="Phobius"/>
    </source>
</evidence>
<dbReference type="EC" id="2.7.13.3" evidence="2"/>
<evidence type="ECO:0000313" key="11">
    <source>
        <dbReference type="Proteomes" id="UP000191931"/>
    </source>
</evidence>
<gene>
    <name evidence="10" type="ORF">MTBBW1_750037</name>
</gene>